<reference evidence="2 3" key="1">
    <citation type="journal article" date="2021" name="MBio">
        <title>Poor Competitiveness of Bradyrhizobium in Pigeon Pea Root Colonization in Indian Soils.</title>
        <authorList>
            <person name="Chalasani D."/>
            <person name="Basu A."/>
            <person name="Pullabhotla S.V.S.R.N."/>
            <person name="Jorrin B."/>
            <person name="Neal A.L."/>
            <person name="Poole P.S."/>
            <person name="Podile A.R."/>
            <person name="Tkacz A."/>
        </authorList>
    </citation>
    <scope>NUCLEOTIDE SEQUENCE [LARGE SCALE GENOMIC DNA]</scope>
    <source>
        <strain evidence="2 3">HU14</strain>
    </source>
</reference>
<evidence type="ECO:0000313" key="2">
    <source>
        <dbReference type="EMBL" id="MBW9094270.1"/>
    </source>
</evidence>
<keyword evidence="1" id="KW-1133">Transmembrane helix</keyword>
<organism evidence="2 3">
    <name type="scientific">Microbacterium jejuense</name>
    <dbReference type="NCBI Taxonomy" id="1263637"/>
    <lineage>
        <taxon>Bacteria</taxon>
        <taxon>Bacillati</taxon>
        <taxon>Actinomycetota</taxon>
        <taxon>Actinomycetes</taxon>
        <taxon>Micrococcales</taxon>
        <taxon>Microbacteriaceae</taxon>
        <taxon>Microbacterium</taxon>
    </lineage>
</organism>
<dbReference type="RefSeq" id="WP_220300973.1">
    <property type="nucleotide sequence ID" value="NZ_JAEUAW010000007.1"/>
</dbReference>
<dbReference type="Proteomes" id="UP001196843">
    <property type="component" value="Unassembled WGS sequence"/>
</dbReference>
<feature type="transmembrane region" description="Helical" evidence="1">
    <location>
        <begin position="49"/>
        <end position="67"/>
    </location>
</feature>
<name>A0ABS7HPE2_9MICO</name>
<feature type="transmembrane region" description="Helical" evidence="1">
    <location>
        <begin position="79"/>
        <end position="97"/>
    </location>
</feature>
<keyword evidence="3" id="KW-1185">Reference proteome</keyword>
<keyword evidence="1" id="KW-0472">Membrane</keyword>
<accession>A0ABS7HPE2</accession>
<protein>
    <submittedName>
        <fullName evidence="2">Uncharacterized protein</fullName>
    </submittedName>
</protein>
<feature type="transmembrane region" description="Helical" evidence="1">
    <location>
        <begin position="103"/>
        <end position="124"/>
    </location>
</feature>
<gene>
    <name evidence="2" type="ORF">JNB62_11300</name>
</gene>
<evidence type="ECO:0000256" key="1">
    <source>
        <dbReference type="SAM" id="Phobius"/>
    </source>
</evidence>
<evidence type="ECO:0000313" key="3">
    <source>
        <dbReference type="Proteomes" id="UP001196843"/>
    </source>
</evidence>
<feature type="transmembrane region" description="Helical" evidence="1">
    <location>
        <begin position="131"/>
        <end position="151"/>
    </location>
</feature>
<sequence length="174" mass="16466">MTVGTSLPGRAAHRAPAWVAVGAWGAGLVGTAVGAAAIVGVQADPVSRSLGAAAVAHGLLALAWGAVCLARGRTVAPQAALAAALAGLAVAALLATTSPGTSIVAVGVFVALSVATGAGIGWGLRHPSRGGVTGLIAAAAVVAVLVTPALGSVQDAATTGPDGTYAPVLEHHGR</sequence>
<keyword evidence="1" id="KW-0812">Transmembrane</keyword>
<feature type="transmembrane region" description="Helical" evidence="1">
    <location>
        <begin position="17"/>
        <end position="43"/>
    </location>
</feature>
<comment type="caution">
    <text evidence="2">The sequence shown here is derived from an EMBL/GenBank/DDBJ whole genome shotgun (WGS) entry which is preliminary data.</text>
</comment>
<proteinExistence type="predicted"/>
<dbReference type="EMBL" id="JAEUAW010000007">
    <property type="protein sequence ID" value="MBW9094270.1"/>
    <property type="molecule type" value="Genomic_DNA"/>
</dbReference>